<organism evidence="3 4">
    <name type="scientific">Eutypa lata (strain UCR-EL1)</name>
    <name type="common">Grapevine dieback disease fungus</name>
    <name type="synonym">Eutypa armeniacae</name>
    <dbReference type="NCBI Taxonomy" id="1287681"/>
    <lineage>
        <taxon>Eukaryota</taxon>
        <taxon>Fungi</taxon>
        <taxon>Dikarya</taxon>
        <taxon>Ascomycota</taxon>
        <taxon>Pezizomycotina</taxon>
        <taxon>Sordariomycetes</taxon>
        <taxon>Xylariomycetidae</taxon>
        <taxon>Xylariales</taxon>
        <taxon>Diatrypaceae</taxon>
        <taxon>Eutypa</taxon>
    </lineage>
</organism>
<protein>
    <submittedName>
        <fullName evidence="3">Putative gnat family protein</fullName>
    </submittedName>
</protein>
<dbReference type="EMBL" id="KB707569">
    <property type="protein sequence ID" value="EMR61672.1"/>
    <property type="molecule type" value="Genomic_DNA"/>
</dbReference>
<dbReference type="Gene3D" id="3.40.630.30">
    <property type="match status" value="1"/>
</dbReference>
<dbReference type="InterPro" id="IPR016181">
    <property type="entry name" value="Acyl_CoA_acyltransferase"/>
</dbReference>
<name>M7SC01_EUTLA</name>
<dbReference type="OMA" id="ARWHFYP"/>
<dbReference type="eggNOG" id="ENOG502R9IC">
    <property type="taxonomic scope" value="Eukaryota"/>
</dbReference>
<keyword evidence="4" id="KW-1185">Reference proteome</keyword>
<evidence type="ECO:0000313" key="3">
    <source>
        <dbReference type="EMBL" id="EMR61672.1"/>
    </source>
</evidence>
<gene>
    <name evidence="3" type="ORF">UCREL1_11393</name>
</gene>
<evidence type="ECO:0000256" key="1">
    <source>
        <dbReference type="SAM" id="MobiDB-lite"/>
    </source>
</evidence>
<dbReference type="PROSITE" id="PS51186">
    <property type="entry name" value="GNAT"/>
    <property type="match status" value="1"/>
</dbReference>
<reference evidence="4" key="1">
    <citation type="journal article" date="2013" name="Genome Announc.">
        <title>Draft genome sequence of the grapevine dieback fungus Eutypa lata UCR-EL1.</title>
        <authorList>
            <person name="Blanco-Ulate B."/>
            <person name="Rolshausen P.E."/>
            <person name="Cantu D."/>
        </authorList>
    </citation>
    <scope>NUCLEOTIDE SEQUENCE [LARGE SCALE GENOMIC DNA]</scope>
    <source>
        <strain evidence="4">UCR-EL1</strain>
    </source>
</reference>
<feature type="domain" description="N-acetyltransferase" evidence="2">
    <location>
        <begin position="96"/>
        <end position="248"/>
    </location>
</feature>
<proteinExistence type="predicted"/>
<dbReference type="SUPFAM" id="SSF55729">
    <property type="entry name" value="Acyl-CoA N-acyltransferases (Nat)"/>
    <property type="match status" value="1"/>
</dbReference>
<dbReference type="Proteomes" id="UP000012174">
    <property type="component" value="Unassembled WGS sequence"/>
</dbReference>
<dbReference type="PANTHER" id="PTHR42791:SF14">
    <property type="entry name" value="N-ACETYLTRANSFERASE DOMAIN-CONTAINING PROTEIN"/>
    <property type="match status" value="1"/>
</dbReference>
<accession>M7SC01</accession>
<dbReference type="InterPro" id="IPR052523">
    <property type="entry name" value="Trichothecene_AcTrans"/>
</dbReference>
<evidence type="ECO:0000259" key="2">
    <source>
        <dbReference type="PROSITE" id="PS51186"/>
    </source>
</evidence>
<evidence type="ECO:0000313" key="4">
    <source>
        <dbReference type="Proteomes" id="UP000012174"/>
    </source>
</evidence>
<feature type="region of interest" description="Disordered" evidence="1">
    <location>
        <begin position="109"/>
        <end position="134"/>
    </location>
</feature>
<dbReference type="OrthoDB" id="196847at2759"/>
<dbReference type="KEGG" id="ela:UCREL1_11393"/>
<dbReference type="HOGENOM" id="CLU_060131_6_5_1"/>
<dbReference type="Pfam" id="PF00583">
    <property type="entry name" value="Acetyltransf_1"/>
    <property type="match status" value="1"/>
</dbReference>
<dbReference type="InterPro" id="IPR000182">
    <property type="entry name" value="GNAT_dom"/>
</dbReference>
<dbReference type="GO" id="GO:0016747">
    <property type="term" value="F:acyltransferase activity, transferring groups other than amino-acyl groups"/>
    <property type="evidence" value="ECO:0007669"/>
    <property type="project" value="InterPro"/>
</dbReference>
<dbReference type="AlphaFoldDB" id="M7SC01"/>
<dbReference type="PANTHER" id="PTHR42791">
    <property type="entry name" value="GNAT FAMILY ACETYLTRANSFERASE"/>
    <property type="match status" value="1"/>
</dbReference>
<sequence>MALHLAPVELSDFDTLVSHASLYAPGDDLVAPPNPVAWPVSTRSEAELRARHCFALQRRRFLEDPTARFVKVVDDSYDSGSAIIAVARWHYYEGGYAYEREGPWELAPLTAPAQTTGSPGGSGAGEAKDGESYPPSNFNVRLHNHILAARDSFRERWIPAGRPCWILMHLVTRPSQRRRGAAGLLVRWGMERSRESGVPAYLEAGVQGMPVYEHFGFVPVGEERRISLEGLGDVPGGLKEFVMVNMKWDPSGDTK</sequence>